<sequence>MRSSGHSLSPHLVALAPLHTSCRCCSVLPGFTVGSRHPTSRGAGVSSGAMLPHLGKARIAPSIFLGNVASGPQRQFRWTISSLLPSYPSNPISSWDLRGRGELLLLVLLRSSLDSSWASPPRVSRPGPLTWSRARSRLLNPPFCAPLDGASFPVSSCWLSYALPGFLAGSHHSNRILHLDARLDSAVLGTHSSEAL</sequence>
<proteinExistence type="predicted"/>
<gene>
    <name evidence="1" type="ORF">NDU88_005306</name>
</gene>
<evidence type="ECO:0000313" key="1">
    <source>
        <dbReference type="EMBL" id="KAJ1107920.1"/>
    </source>
</evidence>
<protein>
    <recommendedName>
        <fullName evidence="3">Secreted protein</fullName>
    </recommendedName>
</protein>
<keyword evidence="2" id="KW-1185">Reference proteome</keyword>
<evidence type="ECO:0000313" key="2">
    <source>
        <dbReference type="Proteomes" id="UP001066276"/>
    </source>
</evidence>
<comment type="caution">
    <text evidence="1">The sequence shown here is derived from an EMBL/GenBank/DDBJ whole genome shotgun (WGS) entry which is preliminary data.</text>
</comment>
<dbReference type="Proteomes" id="UP001066276">
    <property type="component" value="Chromosome 9"/>
</dbReference>
<name>A0AAV7MYW3_PLEWA</name>
<evidence type="ECO:0008006" key="3">
    <source>
        <dbReference type="Google" id="ProtNLM"/>
    </source>
</evidence>
<dbReference type="AlphaFoldDB" id="A0AAV7MYW3"/>
<organism evidence="1 2">
    <name type="scientific">Pleurodeles waltl</name>
    <name type="common">Iberian ribbed newt</name>
    <dbReference type="NCBI Taxonomy" id="8319"/>
    <lineage>
        <taxon>Eukaryota</taxon>
        <taxon>Metazoa</taxon>
        <taxon>Chordata</taxon>
        <taxon>Craniata</taxon>
        <taxon>Vertebrata</taxon>
        <taxon>Euteleostomi</taxon>
        <taxon>Amphibia</taxon>
        <taxon>Batrachia</taxon>
        <taxon>Caudata</taxon>
        <taxon>Salamandroidea</taxon>
        <taxon>Salamandridae</taxon>
        <taxon>Pleurodelinae</taxon>
        <taxon>Pleurodeles</taxon>
    </lineage>
</organism>
<reference evidence="1" key="1">
    <citation type="journal article" date="2022" name="bioRxiv">
        <title>Sequencing and chromosome-scale assembly of the giantPleurodeles waltlgenome.</title>
        <authorList>
            <person name="Brown T."/>
            <person name="Elewa A."/>
            <person name="Iarovenko S."/>
            <person name="Subramanian E."/>
            <person name="Araus A.J."/>
            <person name="Petzold A."/>
            <person name="Susuki M."/>
            <person name="Suzuki K.-i.T."/>
            <person name="Hayashi T."/>
            <person name="Toyoda A."/>
            <person name="Oliveira C."/>
            <person name="Osipova E."/>
            <person name="Leigh N.D."/>
            <person name="Simon A."/>
            <person name="Yun M.H."/>
        </authorList>
    </citation>
    <scope>NUCLEOTIDE SEQUENCE</scope>
    <source>
        <strain evidence="1">20211129_DDA</strain>
        <tissue evidence="1">Liver</tissue>
    </source>
</reference>
<dbReference type="EMBL" id="JANPWB010000013">
    <property type="protein sequence ID" value="KAJ1107920.1"/>
    <property type="molecule type" value="Genomic_DNA"/>
</dbReference>
<accession>A0AAV7MYW3</accession>